<keyword evidence="5" id="KW-0159">Chromosome partition</keyword>
<evidence type="ECO:0000259" key="10">
    <source>
        <dbReference type="Pfam" id="PF07557"/>
    </source>
</evidence>
<evidence type="ECO:0000256" key="2">
    <source>
        <dbReference type="ARBA" id="ARBA00010845"/>
    </source>
</evidence>
<evidence type="ECO:0000313" key="12">
    <source>
        <dbReference type="EMBL" id="GMM53419.1"/>
    </source>
</evidence>
<organism evidence="12 13">
    <name type="scientific">Maudiozyma humilis</name>
    <name type="common">Sour dough yeast</name>
    <name type="synonym">Kazachstania humilis</name>
    <dbReference type="NCBI Taxonomy" id="51915"/>
    <lineage>
        <taxon>Eukaryota</taxon>
        <taxon>Fungi</taxon>
        <taxon>Dikarya</taxon>
        <taxon>Ascomycota</taxon>
        <taxon>Saccharomycotina</taxon>
        <taxon>Saccharomycetes</taxon>
        <taxon>Saccharomycetales</taxon>
        <taxon>Saccharomycetaceae</taxon>
        <taxon>Maudiozyma</taxon>
    </lineage>
</organism>
<keyword evidence="7" id="KW-0131">Cell cycle</keyword>
<evidence type="ECO:0000256" key="8">
    <source>
        <dbReference type="ARBA" id="ARBA00023328"/>
    </source>
</evidence>
<comment type="caution">
    <text evidence="12">The sequence shown here is derived from an EMBL/GenBank/DDBJ whole genome shotgun (WGS) entry which is preliminary data.</text>
</comment>
<keyword evidence="13" id="KW-1185">Reference proteome</keyword>
<gene>
    <name evidence="12" type="ORF">DAKH74_000350</name>
</gene>
<dbReference type="InterPro" id="IPR011515">
    <property type="entry name" value="Shugoshin_C"/>
</dbReference>
<dbReference type="GO" id="GO:0005634">
    <property type="term" value="C:nucleus"/>
    <property type="evidence" value="ECO:0007669"/>
    <property type="project" value="InterPro"/>
</dbReference>
<keyword evidence="3" id="KW-0158">Chromosome</keyword>
<evidence type="ECO:0000256" key="7">
    <source>
        <dbReference type="ARBA" id="ARBA00023306"/>
    </source>
</evidence>
<evidence type="ECO:0000256" key="6">
    <source>
        <dbReference type="ARBA" id="ARBA00023054"/>
    </source>
</evidence>
<feature type="compositionally biased region" description="Low complexity" evidence="9">
    <location>
        <begin position="177"/>
        <end position="189"/>
    </location>
</feature>
<dbReference type="Pfam" id="PF07557">
    <property type="entry name" value="Shugoshin_C"/>
    <property type="match status" value="1"/>
</dbReference>
<feature type="domain" description="Shugoshin C-terminal" evidence="10">
    <location>
        <begin position="375"/>
        <end position="397"/>
    </location>
</feature>
<dbReference type="EMBL" id="BTGD01000001">
    <property type="protein sequence ID" value="GMM53419.1"/>
    <property type="molecule type" value="Genomic_DNA"/>
</dbReference>
<evidence type="ECO:0000256" key="5">
    <source>
        <dbReference type="ARBA" id="ARBA00022829"/>
    </source>
</evidence>
<evidence type="ECO:0000256" key="4">
    <source>
        <dbReference type="ARBA" id="ARBA00022618"/>
    </source>
</evidence>
<feature type="region of interest" description="Disordered" evidence="9">
    <location>
        <begin position="164"/>
        <end position="251"/>
    </location>
</feature>
<dbReference type="GO" id="GO:0000779">
    <property type="term" value="C:condensed chromosome, centromeric region"/>
    <property type="evidence" value="ECO:0007669"/>
    <property type="project" value="UniProtKB-ARBA"/>
</dbReference>
<feature type="region of interest" description="Disordered" evidence="9">
    <location>
        <begin position="454"/>
        <end position="521"/>
    </location>
</feature>
<feature type="compositionally biased region" description="Polar residues" evidence="9">
    <location>
        <begin position="500"/>
        <end position="515"/>
    </location>
</feature>
<keyword evidence="8" id="KW-0137">Centromere</keyword>
<keyword evidence="6" id="KW-0175">Coiled coil</keyword>
<feature type="region of interest" description="Disordered" evidence="9">
    <location>
        <begin position="293"/>
        <end position="379"/>
    </location>
</feature>
<feature type="domain" description="Shugoshin N-terminal coiled-coil" evidence="11">
    <location>
        <begin position="52"/>
        <end position="93"/>
    </location>
</feature>
<dbReference type="AlphaFoldDB" id="A0AAV5RSC2"/>
<dbReference type="GO" id="GO:0045132">
    <property type="term" value="P:meiotic chromosome segregation"/>
    <property type="evidence" value="ECO:0007669"/>
    <property type="project" value="InterPro"/>
</dbReference>
<dbReference type="GO" id="GO:0051301">
    <property type="term" value="P:cell division"/>
    <property type="evidence" value="ECO:0007669"/>
    <property type="project" value="UniProtKB-KW"/>
</dbReference>
<feature type="region of interest" description="Disordered" evidence="9">
    <location>
        <begin position="535"/>
        <end position="561"/>
    </location>
</feature>
<protein>
    <submittedName>
        <fullName evidence="12">Sgo1 protein</fullName>
    </submittedName>
</protein>
<evidence type="ECO:0000256" key="9">
    <source>
        <dbReference type="SAM" id="MobiDB-lite"/>
    </source>
</evidence>
<evidence type="ECO:0000259" key="11">
    <source>
        <dbReference type="Pfam" id="PF07558"/>
    </source>
</evidence>
<reference evidence="12 13" key="1">
    <citation type="journal article" date="2023" name="Elife">
        <title>Identification of key yeast species and microbe-microbe interactions impacting larval growth of Drosophila in the wild.</title>
        <authorList>
            <person name="Mure A."/>
            <person name="Sugiura Y."/>
            <person name="Maeda R."/>
            <person name="Honda K."/>
            <person name="Sakurai N."/>
            <person name="Takahashi Y."/>
            <person name="Watada M."/>
            <person name="Katoh T."/>
            <person name="Gotoh A."/>
            <person name="Gotoh Y."/>
            <person name="Taniguchi I."/>
            <person name="Nakamura K."/>
            <person name="Hayashi T."/>
            <person name="Katayama T."/>
            <person name="Uemura T."/>
            <person name="Hattori Y."/>
        </authorList>
    </citation>
    <scope>NUCLEOTIDE SEQUENCE [LARGE SCALE GENOMIC DNA]</scope>
    <source>
        <strain evidence="12 13">KH-74</strain>
    </source>
</reference>
<comment type="subcellular location">
    <subcellularLocation>
        <location evidence="1">Chromosome</location>
        <location evidence="1">Centromere</location>
    </subcellularLocation>
</comment>
<name>A0AAV5RSC2_MAUHU</name>
<feature type="compositionally biased region" description="Polar residues" evidence="9">
    <location>
        <begin position="541"/>
        <end position="561"/>
    </location>
</feature>
<comment type="similarity">
    <text evidence="2">Belongs to the shugoshin family.</text>
</comment>
<dbReference type="Pfam" id="PF07558">
    <property type="entry name" value="Shugoshin_N"/>
    <property type="match status" value="1"/>
</dbReference>
<evidence type="ECO:0000256" key="1">
    <source>
        <dbReference type="ARBA" id="ARBA00004584"/>
    </source>
</evidence>
<sequence length="561" mass="62132">MRRSRRNGGVKAAEEPAPAPGNPGARRQSVLQMQELQDILDDQSHKLMLAKTCYVQQNTAIAKENSQLKVKLSEMESKVSELIQENMSIRSTLTVQQVNYKKQLSSHIKDIECSLVTRFQGILDMLQSFQREQQLPASGPPAALNIPTSDLPDPIKRIDLLSSSMPTSKDAPLHPDTSASVSPSITSTSSRKRRKSSRRQSMFVPSDFEFPLGNLDNDEQEASPTADVGSPNISPAAPEVTDVPVNDDDFTNSIIDYSIPEEKDDKIEKKKHLFITSSDSSSLLPITNSSSLRGLSGTSASAAKYTQPPLSKSSSKLSIYKDDPLEESLSPAKDKPSPHHTSAKHPVNPPRIKSKKRKIVDEIMPTSTYPELNQPRRRTRGKSINYALPSLRAKMRRPSEKLVDATTITDINDLQVNKIKTTHDNSKSASPEPTNIPAKVVSQPISIVAHPIESVKKDIQNKSSSPLTDKDVNKRRPNSQKKKRLFKPAIVNDLNDETTMENNRTTSRPSSQDGRSVSFRLQDDDLSVFDLIPKKPATPRTYKNSHASSTKASNFGKTFRL</sequence>
<feature type="compositionally biased region" description="Basic residues" evidence="9">
    <location>
        <begin position="475"/>
        <end position="486"/>
    </location>
</feature>
<keyword evidence="4" id="KW-0132">Cell division</keyword>
<evidence type="ECO:0000313" key="13">
    <source>
        <dbReference type="Proteomes" id="UP001377567"/>
    </source>
</evidence>
<accession>A0AAV5RSC2</accession>
<proteinExistence type="inferred from homology"/>
<evidence type="ECO:0000256" key="3">
    <source>
        <dbReference type="ARBA" id="ARBA00022454"/>
    </source>
</evidence>
<feature type="compositionally biased region" description="Low complexity" evidence="9">
    <location>
        <begin position="308"/>
        <end position="318"/>
    </location>
</feature>
<dbReference type="InterPro" id="IPR011516">
    <property type="entry name" value="Shugoshin_N"/>
</dbReference>
<feature type="region of interest" description="Disordered" evidence="9">
    <location>
        <begin position="1"/>
        <end position="26"/>
    </location>
</feature>
<dbReference type="Proteomes" id="UP001377567">
    <property type="component" value="Unassembled WGS sequence"/>
</dbReference>